<evidence type="ECO:0000313" key="1">
    <source>
        <dbReference type="EMBL" id="TGO90567.1"/>
    </source>
</evidence>
<name>A0A4Z1L1J5_9HELO</name>
<dbReference type="EMBL" id="PQXO01000059">
    <property type="protein sequence ID" value="TGO90567.1"/>
    <property type="molecule type" value="Genomic_DNA"/>
</dbReference>
<sequence>MLAASRLCRPLSRSRTLNKVIQLEKRKTWKAFNVKSNFTNEACSWLGKALFKNFHEVKVPTGWKDKAWSNHSQSTRKALEAFWHGIRKDSVMVWKQNGFAEAKITEELEYISVTTTQEYLSAVQAEEQQLLAQIE</sequence>
<keyword evidence="2" id="KW-1185">Reference proteome</keyword>
<gene>
    <name evidence="1" type="ORF">BPOR_0059g00100</name>
</gene>
<organism evidence="1 2">
    <name type="scientific">Botrytis porri</name>
    <dbReference type="NCBI Taxonomy" id="87229"/>
    <lineage>
        <taxon>Eukaryota</taxon>
        <taxon>Fungi</taxon>
        <taxon>Dikarya</taxon>
        <taxon>Ascomycota</taxon>
        <taxon>Pezizomycotina</taxon>
        <taxon>Leotiomycetes</taxon>
        <taxon>Helotiales</taxon>
        <taxon>Sclerotiniaceae</taxon>
        <taxon>Botrytis</taxon>
    </lineage>
</organism>
<comment type="caution">
    <text evidence="1">The sequence shown here is derived from an EMBL/GenBank/DDBJ whole genome shotgun (WGS) entry which is preliminary data.</text>
</comment>
<dbReference type="STRING" id="87229.A0A4Z1L1J5"/>
<reference evidence="1 2" key="1">
    <citation type="submission" date="2017-12" db="EMBL/GenBank/DDBJ databases">
        <title>Comparative genomics of Botrytis spp.</title>
        <authorList>
            <person name="Valero-Jimenez C.A."/>
            <person name="Tapia P."/>
            <person name="Veloso J."/>
            <person name="Silva-Moreno E."/>
            <person name="Staats M."/>
            <person name="Valdes J.H."/>
            <person name="Van Kan J.A.L."/>
        </authorList>
    </citation>
    <scope>NUCLEOTIDE SEQUENCE [LARGE SCALE GENOMIC DNA]</scope>
    <source>
        <strain evidence="1 2">MUCL3349</strain>
    </source>
</reference>
<accession>A0A4Z1L1J5</accession>
<protein>
    <submittedName>
        <fullName evidence="1">Uncharacterized protein</fullName>
    </submittedName>
</protein>
<dbReference type="OrthoDB" id="2922289at2759"/>
<dbReference type="Proteomes" id="UP000297280">
    <property type="component" value="Unassembled WGS sequence"/>
</dbReference>
<proteinExistence type="predicted"/>
<evidence type="ECO:0000313" key="2">
    <source>
        <dbReference type="Proteomes" id="UP000297280"/>
    </source>
</evidence>
<dbReference type="AlphaFoldDB" id="A0A4Z1L1J5"/>